<dbReference type="InterPro" id="IPR001509">
    <property type="entry name" value="Epimerase_deHydtase"/>
</dbReference>
<gene>
    <name evidence="2" type="ORF">J2Z66_008620</name>
</gene>
<keyword evidence="3" id="KW-1185">Reference proteome</keyword>
<evidence type="ECO:0000313" key="2">
    <source>
        <dbReference type="EMBL" id="MBP1996942.1"/>
    </source>
</evidence>
<dbReference type="Gene3D" id="3.40.50.720">
    <property type="entry name" value="NAD(P)-binding Rossmann-like Domain"/>
    <property type="match status" value="1"/>
</dbReference>
<feature type="domain" description="NAD-dependent epimerase/dehydratase" evidence="1">
    <location>
        <begin position="3"/>
        <end position="72"/>
    </location>
</feature>
<dbReference type="Proteomes" id="UP001519287">
    <property type="component" value="Unassembled WGS sequence"/>
</dbReference>
<dbReference type="RefSeq" id="WP_209979829.1">
    <property type="nucleotide sequence ID" value="NZ_JAGGLB010000061.1"/>
</dbReference>
<protein>
    <submittedName>
        <fullName evidence="2">Nucleoside-diphosphate-sugar epimerase</fullName>
    </submittedName>
</protein>
<dbReference type="EMBL" id="JAGGLB010000061">
    <property type="protein sequence ID" value="MBP1996942.1"/>
    <property type="molecule type" value="Genomic_DNA"/>
</dbReference>
<reference evidence="2 3" key="1">
    <citation type="submission" date="2021-03" db="EMBL/GenBank/DDBJ databases">
        <title>Genomic Encyclopedia of Type Strains, Phase IV (KMG-IV): sequencing the most valuable type-strain genomes for metagenomic binning, comparative biology and taxonomic classification.</title>
        <authorList>
            <person name="Goeker M."/>
        </authorList>
    </citation>
    <scope>NUCLEOTIDE SEQUENCE [LARGE SCALE GENOMIC DNA]</scope>
    <source>
        <strain evidence="2 3">DSM 26048</strain>
    </source>
</reference>
<proteinExistence type="predicted"/>
<evidence type="ECO:0000313" key="3">
    <source>
        <dbReference type="Proteomes" id="UP001519287"/>
    </source>
</evidence>
<sequence>MRILIIGGTSFIGPYVVNLLINMGHQVIVFHRGQNNGELPKSVLHLYGDRKNMISMTEEFKNFSPDVVLDMIPSTQEHAEMLLNTFKGITQRIVAISSQDVYRAY</sequence>
<comment type="caution">
    <text evidence="2">The sequence shown here is derived from an EMBL/GenBank/DDBJ whole genome shotgun (WGS) entry which is preliminary data.</text>
</comment>
<dbReference type="InterPro" id="IPR036291">
    <property type="entry name" value="NAD(P)-bd_dom_sf"/>
</dbReference>
<dbReference type="SUPFAM" id="SSF51735">
    <property type="entry name" value="NAD(P)-binding Rossmann-fold domains"/>
    <property type="match status" value="1"/>
</dbReference>
<dbReference type="Pfam" id="PF01370">
    <property type="entry name" value="Epimerase"/>
    <property type="match status" value="1"/>
</dbReference>
<accession>A0ABS4JAS0</accession>
<name>A0ABS4JAS0_9BACL</name>
<organism evidence="2 3">
    <name type="scientific">Paenibacillus eucommiae</name>
    <dbReference type="NCBI Taxonomy" id="1355755"/>
    <lineage>
        <taxon>Bacteria</taxon>
        <taxon>Bacillati</taxon>
        <taxon>Bacillota</taxon>
        <taxon>Bacilli</taxon>
        <taxon>Bacillales</taxon>
        <taxon>Paenibacillaceae</taxon>
        <taxon>Paenibacillus</taxon>
    </lineage>
</organism>
<evidence type="ECO:0000259" key="1">
    <source>
        <dbReference type="Pfam" id="PF01370"/>
    </source>
</evidence>